<name>A0A8B8E579_CRAVI</name>
<evidence type="ECO:0000256" key="11">
    <source>
        <dbReference type="PIRSR" id="PIRSR633865-1"/>
    </source>
</evidence>
<comment type="catalytic activity">
    <reaction evidence="1">
        <text>Thiol-dependent hydrolysis of ester, thioester, amide, peptide and isopeptide bonds formed by the C-terminal Gly of ubiquitin (a 76-residue protein attached to proteins as an intracellular targeting signal).</text>
        <dbReference type="EC" id="3.4.19.12"/>
    </reaction>
</comment>
<evidence type="ECO:0000256" key="13">
    <source>
        <dbReference type="SAM" id="MobiDB-lite"/>
    </source>
</evidence>
<evidence type="ECO:0000256" key="4">
    <source>
        <dbReference type="ARBA" id="ARBA00022670"/>
    </source>
</evidence>
<feature type="active site" evidence="12">
    <location>
        <position position="14"/>
    </location>
</feature>
<protein>
    <recommendedName>
        <fullName evidence="3">ubiquitinyl hydrolase 1</fullName>
        <ecNumber evidence="3">3.4.19.12</ecNumber>
    </recommendedName>
</protein>
<dbReference type="KEGG" id="cvn:111131501"/>
<keyword evidence="8" id="KW-0805">Transcription regulation</keyword>
<keyword evidence="15" id="KW-1185">Reference proteome</keyword>
<dbReference type="GeneID" id="111131566"/>
<dbReference type="AlphaFoldDB" id="A0A8B8E579"/>
<proteinExistence type="predicted"/>
<evidence type="ECO:0000313" key="16">
    <source>
        <dbReference type="RefSeq" id="XP_022334777.1"/>
    </source>
</evidence>
<dbReference type="EC" id="3.4.19.12" evidence="3"/>
<dbReference type="GO" id="GO:0006508">
    <property type="term" value="P:proteolysis"/>
    <property type="evidence" value="ECO:0007669"/>
    <property type="project" value="UniProtKB-KW"/>
</dbReference>
<evidence type="ECO:0000259" key="14">
    <source>
        <dbReference type="PROSITE" id="PS50957"/>
    </source>
</evidence>
<evidence type="ECO:0000256" key="7">
    <source>
        <dbReference type="ARBA" id="ARBA00022807"/>
    </source>
</evidence>
<dbReference type="SMART" id="SM00726">
    <property type="entry name" value="UIM"/>
    <property type="match status" value="3"/>
</dbReference>
<dbReference type="GO" id="GO:0016579">
    <property type="term" value="P:protein deubiquitination"/>
    <property type="evidence" value="ECO:0007669"/>
    <property type="project" value="InterPro"/>
</dbReference>
<dbReference type="InterPro" id="IPR006155">
    <property type="entry name" value="Josephin"/>
</dbReference>
<dbReference type="PRINTS" id="PR01233">
    <property type="entry name" value="JOSEPHIN"/>
</dbReference>
<dbReference type="GO" id="GO:0005634">
    <property type="term" value="C:nucleus"/>
    <property type="evidence" value="ECO:0007669"/>
    <property type="project" value="UniProtKB-SubCell"/>
</dbReference>
<feature type="active site" evidence="11 12">
    <location>
        <position position="136"/>
    </location>
</feature>
<feature type="region of interest" description="Disordered" evidence="13">
    <location>
        <begin position="241"/>
        <end position="345"/>
    </location>
</feature>
<comment type="subcellular location">
    <subcellularLocation>
        <location evidence="2">Nucleus</location>
    </subcellularLocation>
</comment>
<feature type="active site" description="Nucleophile" evidence="11">
    <location>
        <position position="14"/>
    </location>
</feature>
<feature type="active site" description="Proton acceptor" evidence="11">
    <location>
        <position position="121"/>
    </location>
</feature>
<evidence type="ECO:0000256" key="9">
    <source>
        <dbReference type="ARBA" id="ARBA00023163"/>
    </source>
</evidence>
<dbReference type="InterPro" id="IPR033865">
    <property type="entry name" value="Ataxin-3"/>
</dbReference>
<evidence type="ECO:0000256" key="8">
    <source>
        <dbReference type="ARBA" id="ARBA00023015"/>
    </source>
</evidence>
<feature type="active site" evidence="12">
    <location>
        <position position="121"/>
    </location>
</feature>
<accession>A0A8B8E579</accession>
<gene>
    <name evidence="17" type="primary">LOC111131566</name>
    <name evidence="16" type="synonym">LOC111131501</name>
</gene>
<evidence type="ECO:0000256" key="6">
    <source>
        <dbReference type="ARBA" id="ARBA00022801"/>
    </source>
</evidence>
<evidence type="ECO:0000313" key="15">
    <source>
        <dbReference type="Proteomes" id="UP000694844"/>
    </source>
</evidence>
<dbReference type="Gene3D" id="1.10.287.10">
    <property type="entry name" value="S15/NS1, RNA-binding"/>
    <property type="match status" value="1"/>
</dbReference>
<dbReference type="RefSeq" id="XP_022334869.1">
    <property type="nucleotide sequence ID" value="XM_022479161.1"/>
</dbReference>
<feature type="compositionally biased region" description="Basic and acidic residues" evidence="13">
    <location>
        <begin position="255"/>
        <end position="270"/>
    </location>
</feature>
<dbReference type="Gene3D" id="3.90.70.40">
    <property type="match status" value="1"/>
</dbReference>
<evidence type="ECO:0000256" key="3">
    <source>
        <dbReference type="ARBA" id="ARBA00012759"/>
    </source>
</evidence>
<evidence type="ECO:0000256" key="5">
    <source>
        <dbReference type="ARBA" id="ARBA00022786"/>
    </source>
</evidence>
<keyword evidence="10" id="KW-0539">Nucleus</keyword>
<dbReference type="InterPro" id="IPR003903">
    <property type="entry name" value="UIM_dom"/>
</dbReference>
<keyword evidence="5" id="KW-0833">Ubl conjugation pathway</keyword>
<evidence type="ECO:0000256" key="12">
    <source>
        <dbReference type="PROSITE-ProRule" id="PRU00331"/>
    </source>
</evidence>
<dbReference type="Pfam" id="PF02099">
    <property type="entry name" value="Josephin"/>
    <property type="match status" value="1"/>
</dbReference>
<sequence length="345" mass="39004">MDAIFHEEQEGSLCAQHCLNALLQGQYFSAVDLADIARQLDETEREQMAEAGTQSIEYQRFMQQGSSNFDDSGFFSIQVIDKAIQVWGLNLVQFNSQDPIAREARQSPIAQNAYICNFRDHWFCIRKIGKQWFNLNSLLTGPELISDTYLSLFLTQLQQEGYSIFIVTGRLPECEADDILSLAPAVQLIKPRLINENQAISKSETRTDDPELQRALMESRCEEEKDDKMLQRALQMSLEGYVIEDDKTPPGPSQEKVKEVKGPTQEELRQKRLAFLQRLDRTAKGEDAEEGSTESGQTSTEESSLPKGSKSLSQEKPKEEENKEGDITDDEMLKQAIAMSMEGQG</sequence>
<feature type="compositionally biased region" description="Low complexity" evidence="13">
    <location>
        <begin position="293"/>
        <end position="303"/>
    </location>
</feature>
<dbReference type="PANTHER" id="PTHR14159:SF0">
    <property type="entry name" value="ATAXIN-3-RELATED"/>
    <property type="match status" value="1"/>
</dbReference>
<dbReference type="PANTHER" id="PTHR14159">
    <property type="entry name" value="ATAXIN-3-RELATED"/>
    <property type="match status" value="1"/>
</dbReference>
<dbReference type="PROSITE" id="PS50957">
    <property type="entry name" value="JOSEPHIN"/>
    <property type="match status" value="1"/>
</dbReference>
<evidence type="ECO:0000256" key="1">
    <source>
        <dbReference type="ARBA" id="ARBA00000707"/>
    </source>
</evidence>
<dbReference type="FunFam" id="3.90.70.40:FF:000005">
    <property type="entry name" value="Ataxin 3"/>
    <property type="match status" value="1"/>
</dbReference>
<dbReference type="FunFam" id="1.10.287.10:FF:000023">
    <property type="entry name" value="Ataxin 3 variant ref"/>
    <property type="match status" value="1"/>
</dbReference>
<dbReference type="GO" id="GO:0004843">
    <property type="term" value="F:cysteine-type deubiquitinase activity"/>
    <property type="evidence" value="ECO:0007669"/>
    <property type="project" value="UniProtKB-EC"/>
</dbReference>
<dbReference type="OrthoDB" id="10063692at2759"/>
<keyword evidence="4" id="KW-0645">Protease</keyword>
<dbReference type="RefSeq" id="XP_022334777.1">
    <property type="nucleotide sequence ID" value="XM_022479069.1"/>
</dbReference>
<dbReference type="Proteomes" id="UP000694844">
    <property type="component" value="Chromosome 4"/>
</dbReference>
<dbReference type="Pfam" id="PF02809">
    <property type="entry name" value="UIM"/>
    <property type="match status" value="3"/>
</dbReference>
<evidence type="ECO:0000313" key="17">
    <source>
        <dbReference type="RefSeq" id="XP_022334869.1"/>
    </source>
</evidence>
<reference evidence="16 17" key="1">
    <citation type="submission" date="2025-04" db="UniProtKB">
        <authorList>
            <consortium name="RefSeq"/>
        </authorList>
    </citation>
    <scope>IDENTIFICATION</scope>
    <source>
        <tissue evidence="16 17">Whole sample</tissue>
    </source>
</reference>
<keyword evidence="9" id="KW-0804">Transcription</keyword>
<feature type="domain" description="Josephin" evidence="14">
    <location>
        <begin position="1"/>
        <end position="182"/>
    </location>
</feature>
<evidence type="ECO:0000256" key="10">
    <source>
        <dbReference type="ARBA" id="ARBA00023242"/>
    </source>
</evidence>
<dbReference type="KEGG" id="cvn:111131566"/>
<dbReference type="SMART" id="SM01246">
    <property type="entry name" value="Josephin"/>
    <property type="match status" value="1"/>
</dbReference>
<keyword evidence="7" id="KW-0788">Thiol protease</keyword>
<organism evidence="15 17">
    <name type="scientific">Crassostrea virginica</name>
    <name type="common">Eastern oyster</name>
    <dbReference type="NCBI Taxonomy" id="6565"/>
    <lineage>
        <taxon>Eukaryota</taxon>
        <taxon>Metazoa</taxon>
        <taxon>Spiralia</taxon>
        <taxon>Lophotrochozoa</taxon>
        <taxon>Mollusca</taxon>
        <taxon>Bivalvia</taxon>
        <taxon>Autobranchia</taxon>
        <taxon>Pteriomorphia</taxon>
        <taxon>Ostreida</taxon>
        <taxon>Ostreoidea</taxon>
        <taxon>Ostreidae</taxon>
        <taxon>Crassostrea</taxon>
    </lineage>
</organism>
<evidence type="ECO:0000256" key="2">
    <source>
        <dbReference type="ARBA" id="ARBA00004123"/>
    </source>
</evidence>
<feature type="compositionally biased region" description="Basic and acidic residues" evidence="13">
    <location>
        <begin position="313"/>
        <end position="326"/>
    </location>
</feature>
<dbReference type="PROSITE" id="PS50330">
    <property type="entry name" value="UIM"/>
    <property type="match status" value="2"/>
</dbReference>
<keyword evidence="6 12" id="KW-0378">Hydrolase</keyword>